<evidence type="ECO:0000256" key="1">
    <source>
        <dbReference type="SAM" id="SignalP"/>
    </source>
</evidence>
<keyword evidence="3" id="KW-1185">Reference proteome</keyword>
<gene>
    <name evidence="2" type="ORF">DILT_LOCUS8582</name>
</gene>
<proteinExistence type="predicted"/>
<name>A0A3P7M354_DIBLA</name>
<accession>A0A3P7M354</accession>
<dbReference type="AlphaFoldDB" id="A0A3P7M354"/>
<feature type="chain" id="PRO_5018268221" description="Reverse transcriptase domain-containing protein" evidence="1">
    <location>
        <begin position="25"/>
        <end position="119"/>
    </location>
</feature>
<organism evidence="2 3">
    <name type="scientific">Dibothriocephalus latus</name>
    <name type="common">Fish tapeworm</name>
    <name type="synonym">Diphyllobothrium latum</name>
    <dbReference type="NCBI Taxonomy" id="60516"/>
    <lineage>
        <taxon>Eukaryota</taxon>
        <taxon>Metazoa</taxon>
        <taxon>Spiralia</taxon>
        <taxon>Lophotrochozoa</taxon>
        <taxon>Platyhelminthes</taxon>
        <taxon>Cestoda</taxon>
        <taxon>Eucestoda</taxon>
        <taxon>Diphyllobothriidea</taxon>
        <taxon>Diphyllobothriidae</taxon>
        <taxon>Dibothriocephalus</taxon>
    </lineage>
</organism>
<evidence type="ECO:0000313" key="2">
    <source>
        <dbReference type="EMBL" id="VDN12751.1"/>
    </source>
</evidence>
<reference evidence="2 3" key="1">
    <citation type="submission" date="2018-11" db="EMBL/GenBank/DDBJ databases">
        <authorList>
            <consortium name="Pathogen Informatics"/>
        </authorList>
    </citation>
    <scope>NUCLEOTIDE SEQUENCE [LARGE SCALE GENOMIC DNA]</scope>
</reference>
<dbReference type="OrthoDB" id="10379533at2759"/>
<evidence type="ECO:0008006" key="4">
    <source>
        <dbReference type="Google" id="ProtNLM"/>
    </source>
</evidence>
<dbReference type="EMBL" id="UYRU01054648">
    <property type="protein sequence ID" value="VDN12751.1"/>
    <property type="molecule type" value="Genomic_DNA"/>
</dbReference>
<feature type="signal peptide" evidence="1">
    <location>
        <begin position="1"/>
        <end position="24"/>
    </location>
</feature>
<evidence type="ECO:0000313" key="3">
    <source>
        <dbReference type="Proteomes" id="UP000281553"/>
    </source>
</evidence>
<sequence>MKGTPTYGLANGLFWRLCFLTADSETTVRLSTQPFEKLKGISFLQSDIKGLVVETVELLLQSKYDNRENRLGHAQILAFVKSFLRTCFTFNGTIYEQMKGTPMCAPISGFIAEAVLRRL</sequence>
<keyword evidence="1" id="KW-0732">Signal</keyword>
<protein>
    <recommendedName>
        <fullName evidence="4">Reverse transcriptase domain-containing protein</fullName>
    </recommendedName>
</protein>
<dbReference type="Proteomes" id="UP000281553">
    <property type="component" value="Unassembled WGS sequence"/>
</dbReference>